<evidence type="ECO:0000313" key="2">
    <source>
        <dbReference type="Proteomes" id="UP000821865"/>
    </source>
</evidence>
<accession>A0ACB8CE64</accession>
<sequence length="588" mass="65631">MDTTQASNHYREIVAVKLALPGKGKQHSLVVASLYYQPRSGTTSPNEYAWIPKLLHEANGTQIIIGGDFNAKHGIWGYATADSRGRILADELESLPLHICNTIGVHTRAGLHAKQADTTPDLTIATPKVVKRWKTHPTTWGSDHYPIIFTINKKIRKQRELIRTINWSHFREGVGDKFESIEEFAQLIRDNLSSATEETLGEEDEGVIDSRMIALWKKANKLTEKYKTNGRRYQTLRRIRGIFELIRQHGEDLSRAQWVSTCERLGKINGMKQLWGILRKMLGKGRGQSPLETLTLRHGTDKHEEEIIKTFFPHASTMPPTPLETPKLDSTNPDLDTPFTLGELHAAIKQGRSDSAPGHDGCHIRGPHVRPPHVDCERRTSWPPRSCCTRRSLPAAVAAPERAEPENRAGRGLNVSSSQSARARCREVPLKDRSGHPSSGKKKRTVHERGGTRRARSVRARRAAVRSSWGERGERTCLARRPWQGAEHRGAGRGRGRPRKQGSCCQCSRRWLTRVPPVPELLHLSCAQQRSSGTDVAVLDAVLTCDRRTWIASGVRAGHRGRAVQGVPCLLPLLLLSVPSPRTVLDGA</sequence>
<dbReference type="EMBL" id="CM023476">
    <property type="protein sequence ID" value="KAH7941068.1"/>
    <property type="molecule type" value="Genomic_DNA"/>
</dbReference>
<keyword evidence="2" id="KW-1185">Reference proteome</keyword>
<proteinExistence type="predicted"/>
<dbReference type="Proteomes" id="UP000821865">
    <property type="component" value="Chromosome 7"/>
</dbReference>
<reference evidence="1" key="1">
    <citation type="submission" date="2020-05" db="EMBL/GenBank/DDBJ databases">
        <title>Large-scale comparative analyses of tick genomes elucidate their genetic diversity and vector capacities.</title>
        <authorList>
            <person name="Jia N."/>
            <person name="Wang J."/>
            <person name="Shi W."/>
            <person name="Du L."/>
            <person name="Sun Y."/>
            <person name="Zhan W."/>
            <person name="Jiang J."/>
            <person name="Wang Q."/>
            <person name="Zhang B."/>
            <person name="Ji P."/>
            <person name="Sakyi L.B."/>
            <person name="Cui X."/>
            <person name="Yuan T."/>
            <person name="Jiang B."/>
            <person name="Yang W."/>
            <person name="Lam T.T.-Y."/>
            <person name="Chang Q."/>
            <person name="Ding S."/>
            <person name="Wang X."/>
            <person name="Zhu J."/>
            <person name="Ruan X."/>
            <person name="Zhao L."/>
            <person name="Wei J."/>
            <person name="Que T."/>
            <person name="Du C."/>
            <person name="Cheng J."/>
            <person name="Dai P."/>
            <person name="Han X."/>
            <person name="Huang E."/>
            <person name="Gao Y."/>
            <person name="Liu J."/>
            <person name="Shao H."/>
            <person name="Ye R."/>
            <person name="Li L."/>
            <person name="Wei W."/>
            <person name="Wang X."/>
            <person name="Wang C."/>
            <person name="Yang T."/>
            <person name="Huo Q."/>
            <person name="Li W."/>
            <person name="Guo W."/>
            <person name="Chen H."/>
            <person name="Zhou L."/>
            <person name="Ni X."/>
            <person name="Tian J."/>
            <person name="Zhou Y."/>
            <person name="Sheng Y."/>
            <person name="Liu T."/>
            <person name="Pan Y."/>
            <person name="Xia L."/>
            <person name="Li J."/>
            <person name="Zhao F."/>
            <person name="Cao W."/>
        </authorList>
    </citation>
    <scope>NUCLEOTIDE SEQUENCE</scope>
    <source>
        <strain evidence="1">Dsil-2018</strain>
    </source>
</reference>
<organism evidence="1 2">
    <name type="scientific">Dermacentor silvarum</name>
    <name type="common">Tick</name>
    <dbReference type="NCBI Taxonomy" id="543639"/>
    <lineage>
        <taxon>Eukaryota</taxon>
        <taxon>Metazoa</taxon>
        <taxon>Ecdysozoa</taxon>
        <taxon>Arthropoda</taxon>
        <taxon>Chelicerata</taxon>
        <taxon>Arachnida</taxon>
        <taxon>Acari</taxon>
        <taxon>Parasitiformes</taxon>
        <taxon>Ixodida</taxon>
        <taxon>Ixodoidea</taxon>
        <taxon>Ixodidae</taxon>
        <taxon>Rhipicephalinae</taxon>
        <taxon>Dermacentor</taxon>
    </lineage>
</organism>
<name>A0ACB8CE64_DERSI</name>
<comment type="caution">
    <text evidence="1">The sequence shown here is derived from an EMBL/GenBank/DDBJ whole genome shotgun (WGS) entry which is preliminary data.</text>
</comment>
<gene>
    <name evidence="1" type="ORF">HPB49_009725</name>
</gene>
<evidence type="ECO:0000313" key="1">
    <source>
        <dbReference type="EMBL" id="KAH7941068.1"/>
    </source>
</evidence>
<protein>
    <submittedName>
        <fullName evidence="1">Uncharacterized protein</fullName>
    </submittedName>
</protein>